<dbReference type="Pfam" id="PF00078">
    <property type="entry name" value="RVT_1"/>
    <property type="match status" value="1"/>
</dbReference>
<dbReference type="PROSITE" id="PS50878">
    <property type="entry name" value="RT_POL"/>
    <property type="match status" value="1"/>
</dbReference>
<dbReference type="CDD" id="cd01650">
    <property type="entry name" value="RT_nLTR_like"/>
    <property type="match status" value="1"/>
</dbReference>
<proteinExistence type="predicted"/>
<feature type="region of interest" description="Disordered" evidence="1">
    <location>
        <begin position="63"/>
        <end position="84"/>
    </location>
</feature>
<evidence type="ECO:0000256" key="1">
    <source>
        <dbReference type="SAM" id="MobiDB-lite"/>
    </source>
</evidence>
<keyword evidence="4" id="KW-1185">Reference proteome</keyword>
<evidence type="ECO:0000313" key="4">
    <source>
        <dbReference type="Proteomes" id="UP001549920"/>
    </source>
</evidence>
<accession>A0ABR3HKD5</accession>
<feature type="domain" description="Reverse transcriptase" evidence="2">
    <location>
        <begin position="652"/>
        <end position="924"/>
    </location>
</feature>
<evidence type="ECO:0000259" key="2">
    <source>
        <dbReference type="PROSITE" id="PS50878"/>
    </source>
</evidence>
<dbReference type="PANTHER" id="PTHR35450:SF2">
    <property type="entry name" value="REVERSE TRANSCRIPTASE DOMAIN-CONTAINING PROTEIN"/>
    <property type="match status" value="1"/>
</dbReference>
<name>A0ABR3HKD5_LOXSC</name>
<dbReference type="PANTHER" id="PTHR35450">
    <property type="entry name" value="REVERSE TRANSCRIPTASE DOMAIN-CONTAINING PROTEIN"/>
    <property type="match status" value="1"/>
</dbReference>
<dbReference type="InterPro" id="IPR043502">
    <property type="entry name" value="DNA/RNA_pol_sf"/>
</dbReference>
<feature type="region of interest" description="Disordered" evidence="1">
    <location>
        <begin position="445"/>
        <end position="468"/>
    </location>
</feature>
<comment type="caution">
    <text evidence="3">The sequence shown here is derived from an EMBL/GenBank/DDBJ whole genome shotgun (WGS) entry which is preliminary data.</text>
</comment>
<protein>
    <recommendedName>
        <fullName evidence="2">Reverse transcriptase domain-containing protein</fullName>
    </recommendedName>
</protein>
<feature type="region of interest" description="Disordered" evidence="1">
    <location>
        <begin position="13"/>
        <end position="38"/>
    </location>
</feature>
<gene>
    <name evidence="3" type="ORF">ABMA27_004702</name>
</gene>
<dbReference type="InterPro" id="IPR000477">
    <property type="entry name" value="RT_dom"/>
</dbReference>
<evidence type="ECO:0000313" key="3">
    <source>
        <dbReference type="EMBL" id="KAL0870860.1"/>
    </source>
</evidence>
<dbReference type="SUPFAM" id="SSF56672">
    <property type="entry name" value="DNA/RNA polymerases"/>
    <property type="match status" value="1"/>
</dbReference>
<dbReference type="EMBL" id="JBEUOH010000017">
    <property type="protein sequence ID" value="KAL0870860.1"/>
    <property type="molecule type" value="Genomic_DNA"/>
</dbReference>
<reference evidence="3 4" key="1">
    <citation type="submission" date="2024-06" db="EMBL/GenBank/DDBJ databases">
        <title>A chromosome-level genome assembly of beet webworm, Loxostege sticticalis.</title>
        <authorList>
            <person name="Zhang Y."/>
        </authorList>
    </citation>
    <scope>NUCLEOTIDE SEQUENCE [LARGE SCALE GENOMIC DNA]</scope>
    <source>
        <strain evidence="3">AQ026</strain>
        <tissue evidence="3">Whole body</tissue>
    </source>
</reference>
<organism evidence="3 4">
    <name type="scientific">Loxostege sticticalis</name>
    <name type="common">Beet webworm moth</name>
    <dbReference type="NCBI Taxonomy" id="481309"/>
    <lineage>
        <taxon>Eukaryota</taxon>
        <taxon>Metazoa</taxon>
        <taxon>Ecdysozoa</taxon>
        <taxon>Arthropoda</taxon>
        <taxon>Hexapoda</taxon>
        <taxon>Insecta</taxon>
        <taxon>Pterygota</taxon>
        <taxon>Neoptera</taxon>
        <taxon>Endopterygota</taxon>
        <taxon>Lepidoptera</taxon>
        <taxon>Glossata</taxon>
        <taxon>Ditrysia</taxon>
        <taxon>Pyraloidea</taxon>
        <taxon>Crambidae</taxon>
        <taxon>Pyraustinae</taxon>
        <taxon>Loxostege</taxon>
    </lineage>
</organism>
<sequence>MELRSKRILRFESLPGGNRRGTPGAGAGCSSMRSAGDEELSRRALVDKHTTAETARDLISPISSTHSLFPSPNSSPNSYQTQVSTSPISEISVDIAQEANSASVSTRMRWTDEYNEAILRSYYRITKLEAVKTTYRKRLHTDFITIFPNLCHVTEQRVADQKRLILSKKLVTQKKHMQIRNEIAEELNISNNITQSDSTLPSLTNDPNSRMRWDDNLNKSLMKCYYIVTEMETNMTTYRSKLHLKFIDIYPELAHISQQRLSDQRRSIVNNRLLSPSELQNIKTVVASILRNHTQENLVAPDIETCDNASTINADTIIGTQTNEPLSYTPHTACNTQSTQLHSELITQGISNTYNCFTGTVPTTDAMSETEELENTFKDALKTFSETSPTNRPYIPKQKTSKKFFKIVNYINTTILPKHIDKDTDFMTLQNIIYSAAWTVAKANGSKVSIEPTQRRQQTQQRRKPKWETRLEKKREDLRVKIGRLTQFMNGNRSESLTKQVENIKQQYKTHSVHEESNTELTHFLDTLKQKLTVITSRLNRYQACTLRKTQNTQFQNNEKGFYPTDELQTFWAKIWEVPKNHNEEADWIAAECARNIDISPMEFDNVPIDTFQDIIRKLHNWKAPGTDNIHNFWYKKFSFIRPFLHNYINQFIHNPHTIPSYIMAGITHMIPKDASDLSNPAKYRPITCLQTIYKIIRSCITDVIYKHLHSNNILAEQQKGCRKFSQGCKEQLTIDSIILRQVHRNKSELHSMYIDYRKAYDSVPHSWLLKVLDIYTINPLLINFLQAAMEKWVTRVRVAELQTEPIQIKRGIFQGDSFSPLWFCLALNPLSNTLNNTDIGYPIRHHHSNTEQTLTTRINHLHLANLTEHFSKDICMDFGIDKCKINSVKGGQILQHSTYQLETGQQISSLDQNEVYKYLGYNQDRQIQYKDTKLKLQQQFKHRLNSICKSQLYSRNLVKAINSYAIPILTYSFGIINWTQTELTNIQRTINTTLTKHRKHHPRACVQRQTLPRYEGGRGLIDVINLHNKQITTLRKYFHQKAETSLIHHAIAQTDIKLTPLNLSDITIQNNEKQIDIPTKINDWTRKSLHGRHRKDLCQINVDKVASNAWLSCGELFPETEGFMIAIQDQTIETRNYQKHIMKLRIPTDQCRKCNSGSETIQHITGACKAIVQTDYKHRHDQVANIIHQKLAQKYNLIPHKLIPYYKYVPEPVIENNNYRLYFDRAILTDKTTHFNRPDITVHDKKNHTALIIDIAIPNSHNLQSTISDKLSKYTDLRDEIKRMWRLSEVTIVPIVISTTGIIPKQLHQSLSTLCLSQYTYIQLQKAVVLNTCRIVRKFLQQETQSDTQRISSSCQHTSTELPASTLINNIPLSPNTIITSSSH</sequence>
<dbReference type="Proteomes" id="UP001549920">
    <property type="component" value="Unassembled WGS sequence"/>
</dbReference>